<keyword evidence="1" id="KW-0472">Membrane</keyword>
<reference evidence="3" key="1">
    <citation type="journal article" date="2019" name="Int. J. Syst. Evol. Microbiol.">
        <title>The Global Catalogue of Microorganisms (GCM) 10K type strain sequencing project: providing services to taxonomists for standard genome sequencing and annotation.</title>
        <authorList>
            <consortium name="The Broad Institute Genomics Platform"/>
            <consortium name="The Broad Institute Genome Sequencing Center for Infectious Disease"/>
            <person name="Wu L."/>
            <person name="Ma J."/>
        </authorList>
    </citation>
    <scope>NUCLEOTIDE SEQUENCE [LARGE SCALE GENOMIC DNA]</scope>
    <source>
        <strain evidence="3">CCM 8947</strain>
    </source>
</reference>
<dbReference type="RefSeq" id="WP_164510185.1">
    <property type="nucleotide sequence ID" value="NZ_JBHTOG010000053.1"/>
</dbReference>
<feature type="transmembrane region" description="Helical" evidence="1">
    <location>
        <begin position="37"/>
        <end position="56"/>
    </location>
</feature>
<protein>
    <recommendedName>
        <fullName evidence="4">DUF3976 domain-containing protein</fullName>
    </recommendedName>
</protein>
<sequence>MSVVIKLMIMCVVALLVTLILLGLEWRTKTTTKSGVISKSVLAVVLLGVLISLLTVR</sequence>
<keyword evidence="3" id="KW-1185">Reference proteome</keyword>
<proteinExistence type="predicted"/>
<name>A0ABW4CQK6_9LACO</name>
<keyword evidence="1" id="KW-1133">Transmembrane helix</keyword>
<gene>
    <name evidence="2" type="ORF">ACFQ47_10255</name>
</gene>
<keyword evidence="1" id="KW-0812">Transmembrane</keyword>
<evidence type="ECO:0000313" key="3">
    <source>
        <dbReference type="Proteomes" id="UP001597192"/>
    </source>
</evidence>
<dbReference type="EMBL" id="JBHTOG010000053">
    <property type="protein sequence ID" value="MFD1433047.1"/>
    <property type="molecule type" value="Genomic_DNA"/>
</dbReference>
<dbReference type="Proteomes" id="UP001597192">
    <property type="component" value="Unassembled WGS sequence"/>
</dbReference>
<organism evidence="2 3">
    <name type="scientific">Lacticaseibacillus yichunensis</name>
    <dbReference type="NCBI Taxonomy" id="2486015"/>
    <lineage>
        <taxon>Bacteria</taxon>
        <taxon>Bacillati</taxon>
        <taxon>Bacillota</taxon>
        <taxon>Bacilli</taxon>
        <taxon>Lactobacillales</taxon>
        <taxon>Lactobacillaceae</taxon>
        <taxon>Lacticaseibacillus</taxon>
    </lineage>
</organism>
<evidence type="ECO:0000256" key="1">
    <source>
        <dbReference type="SAM" id="Phobius"/>
    </source>
</evidence>
<comment type="caution">
    <text evidence="2">The sequence shown here is derived from an EMBL/GenBank/DDBJ whole genome shotgun (WGS) entry which is preliminary data.</text>
</comment>
<accession>A0ABW4CQK6</accession>
<evidence type="ECO:0000313" key="2">
    <source>
        <dbReference type="EMBL" id="MFD1433047.1"/>
    </source>
</evidence>
<evidence type="ECO:0008006" key="4">
    <source>
        <dbReference type="Google" id="ProtNLM"/>
    </source>
</evidence>